<sequence length="58" mass="6457">MVIDMRTRLPYGHLASHAATMRFHAEQLRRCAQQLQAVMADLQALDVGPLLEAAAPRD</sequence>
<dbReference type="EMBL" id="CP051775">
    <property type="protein sequence ID" value="QJE73991.1"/>
    <property type="molecule type" value="Genomic_DNA"/>
</dbReference>
<evidence type="ECO:0000313" key="2">
    <source>
        <dbReference type="Proteomes" id="UP000501891"/>
    </source>
</evidence>
<organism evidence="1 2">
    <name type="scientific">Aerophototrophica crusticola</name>
    <dbReference type="NCBI Taxonomy" id="1709002"/>
    <lineage>
        <taxon>Bacteria</taxon>
        <taxon>Pseudomonadati</taxon>
        <taxon>Pseudomonadota</taxon>
        <taxon>Alphaproteobacteria</taxon>
        <taxon>Rhodospirillales</taxon>
        <taxon>Rhodospirillaceae</taxon>
        <taxon>Aerophototrophica</taxon>
    </lineage>
</organism>
<keyword evidence="2" id="KW-1185">Reference proteome</keyword>
<accession>A0A858R9E8</accession>
<proteinExistence type="predicted"/>
<reference evidence="1" key="1">
    <citation type="submission" date="2020-04" db="EMBL/GenBank/DDBJ databases">
        <title>A desert anoxygenic phototrophic bacterium fixes CO2 using RubisCO under aerobic conditions.</title>
        <authorList>
            <person name="Tang K."/>
        </authorList>
    </citation>
    <scope>NUCLEOTIDE SEQUENCE [LARGE SCALE GENOMIC DNA]</scope>
    <source>
        <strain evidence="1">MIMtkB3</strain>
    </source>
</reference>
<gene>
    <name evidence="1" type="ORF">HHL28_13610</name>
</gene>
<name>A0A858R9E8_9PROT</name>
<protein>
    <submittedName>
        <fullName evidence="1">Uncharacterized protein</fullName>
    </submittedName>
</protein>
<dbReference type="AlphaFoldDB" id="A0A858R9E8"/>
<dbReference type="Proteomes" id="UP000501891">
    <property type="component" value="Chromosome"/>
</dbReference>
<dbReference type="KEGG" id="acru:HHL28_13610"/>
<evidence type="ECO:0000313" key="1">
    <source>
        <dbReference type="EMBL" id="QJE73991.1"/>
    </source>
</evidence>